<dbReference type="Pfam" id="PF01557">
    <property type="entry name" value="FAA_hydrolase"/>
    <property type="match status" value="1"/>
</dbReference>
<dbReference type="STRING" id="930129.SAMN05216352_107245"/>
<dbReference type="NCBIfam" id="TIGR02305">
    <property type="entry name" value="HpaG-N-term"/>
    <property type="match status" value="1"/>
</dbReference>
<reference evidence="4 5" key="1">
    <citation type="submission" date="2016-10" db="EMBL/GenBank/DDBJ databases">
        <authorList>
            <person name="de Groot N.N."/>
        </authorList>
    </citation>
    <scope>NUCLEOTIDE SEQUENCE [LARGE SCALE GENOMIC DNA]</scope>
    <source>
        <strain evidence="5">P4B,CCM 7963,CECT 7998,DSM 25260,IBRC-M 10614,KCTC 13821</strain>
    </source>
</reference>
<dbReference type="PANTHER" id="PTHR42796:SF4">
    <property type="entry name" value="FUMARYLACETOACETATE HYDROLASE DOMAIN-CONTAINING PROTEIN 2A"/>
    <property type="match status" value="1"/>
</dbReference>
<dbReference type="InterPro" id="IPR012686">
    <property type="entry name" value="HPA_isomer/decarb_N"/>
</dbReference>
<dbReference type="InterPro" id="IPR051121">
    <property type="entry name" value="FAH"/>
</dbReference>
<evidence type="ECO:0000256" key="2">
    <source>
        <dbReference type="ARBA" id="ARBA00022723"/>
    </source>
</evidence>
<dbReference type="GO" id="GO:0008704">
    <property type="term" value="F:5-carboxymethyl-2-hydroxymuconate delta-isomerase activity"/>
    <property type="evidence" value="ECO:0007669"/>
    <property type="project" value="InterPro"/>
</dbReference>
<dbReference type="EMBL" id="FNDU01000007">
    <property type="protein sequence ID" value="SDI43204.1"/>
    <property type="molecule type" value="Genomic_DNA"/>
</dbReference>
<protein>
    <submittedName>
        <fullName evidence="4">5-carboxy-2-oxohept-3-enedioate decarboxylase HpaG1 subunit</fullName>
    </submittedName>
</protein>
<dbReference type="Gene3D" id="3.90.850.10">
    <property type="entry name" value="Fumarylacetoacetase-like, C-terminal domain"/>
    <property type="match status" value="1"/>
</dbReference>
<dbReference type="GO" id="GO:0046872">
    <property type="term" value="F:metal ion binding"/>
    <property type="evidence" value="ECO:0007669"/>
    <property type="project" value="UniProtKB-KW"/>
</dbReference>
<dbReference type="SUPFAM" id="SSF56529">
    <property type="entry name" value="FAH"/>
    <property type="match status" value="1"/>
</dbReference>
<gene>
    <name evidence="4" type="ORF">SAMN05216352_107245</name>
</gene>
<dbReference type="Proteomes" id="UP000199017">
    <property type="component" value="Unassembled WGS sequence"/>
</dbReference>
<dbReference type="GO" id="GO:0044281">
    <property type="term" value="P:small molecule metabolic process"/>
    <property type="evidence" value="ECO:0007669"/>
    <property type="project" value="UniProtKB-ARBA"/>
</dbReference>
<evidence type="ECO:0000313" key="4">
    <source>
        <dbReference type="EMBL" id="SDI43204.1"/>
    </source>
</evidence>
<dbReference type="InterPro" id="IPR011234">
    <property type="entry name" value="Fumarylacetoacetase-like_C"/>
</dbReference>
<dbReference type="GO" id="GO:0018800">
    <property type="term" value="F:5-oxopent-3-ene-1,2,5-tricarboxylate decarboxylase activity"/>
    <property type="evidence" value="ECO:0007669"/>
    <property type="project" value="InterPro"/>
</dbReference>
<evidence type="ECO:0000259" key="3">
    <source>
        <dbReference type="Pfam" id="PF01557"/>
    </source>
</evidence>
<organism evidence="4 5">
    <name type="scientific">Alteribacillus bidgolensis</name>
    <dbReference type="NCBI Taxonomy" id="930129"/>
    <lineage>
        <taxon>Bacteria</taxon>
        <taxon>Bacillati</taxon>
        <taxon>Bacillota</taxon>
        <taxon>Bacilli</taxon>
        <taxon>Bacillales</taxon>
        <taxon>Bacillaceae</taxon>
        <taxon>Alteribacillus</taxon>
    </lineage>
</organism>
<dbReference type="InterPro" id="IPR036663">
    <property type="entry name" value="Fumarylacetoacetase_C_sf"/>
</dbReference>
<comment type="similarity">
    <text evidence="1">Belongs to the FAH family.</text>
</comment>
<keyword evidence="5" id="KW-1185">Reference proteome</keyword>
<name>A0A1G8KIG9_9BACI</name>
<dbReference type="AlphaFoldDB" id="A0A1G8KIG9"/>
<sequence length="254" mass="27992">MIKARGLFNNLYQPVEIEVDPQTNNVAYHDKSYSANDLNWSVPVNAAVYGAALNYKGELEKMGDLLHNDPYKAPPKAPILYIKPLNTLTPHQSNIPLPSDVKELQTGAALGIVFKKTATRVNASSASEYIQGFTIVNDISIPHESVHRPAVKQKARDGFCPIGPWVVESDQLSNADNLEVKVYVNNELKQTNSTENLVRNIGTLIEDVTEFMTLFKGDVLLVGTPENPPLLKEGDQVRVEIEGIGKLENSVVTE</sequence>
<dbReference type="OrthoDB" id="9805307at2"/>
<evidence type="ECO:0000256" key="1">
    <source>
        <dbReference type="ARBA" id="ARBA00010211"/>
    </source>
</evidence>
<evidence type="ECO:0000313" key="5">
    <source>
        <dbReference type="Proteomes" id="UP000199017"/>
    </source>
</evidence>
<feature type="domain" description="Fumarylacetoacetase-like C-terminal" evidence="3">
    <location>
        <begin position="48"/>
        <end position="252"/>
    </location>
</feature>
<proteinExistence type="inferred from homology"/>
<accession>A0A1G8KIG9</accession>
<dbReference type="RefSeq" id="WP_091585801.1">
    <property type="nucleotide sequence ID" value="NZ_KZ614149.1"/>
</dbReference>
<keyword evidence="2" id="KW-0479">Metal-binding</keyword>
<dbReference type="PANTHER" id="PTHR42796">
    <property type="entry name" value="FUMARYLACETOACETATE HYDROLASE DOMAIN-CONTAINING PROTEIN 2A-RELATED"/>
    <property type="match status" value="1"/>
</dbReference>